<organism evidence="2 3">
    <name type="scientific">Rhodoblastus acidophilus</name>
    <name type="common">Rhodopseudomonas acidophila</name>
    <dbReference type="NCBI Taxonomy" id="1074"/>
    <lineage>
        <taxon>Bacteria</taxon>
        <taxon>Pseudomonadati</taxon>
        <taxon>Pseudomonadota</taxon>
        <taxon>Alphaproteobacteria</taxon>
        <taxon>Hyphomicrobiales</taxon>
        <taxon>Rhodoblastaceae</taxon>
        <taxon>Rhodoblastus</taxon>
    </lineage>
</organism>
<keyword evidence="1" id="KW-1133">Transmembrane helix</keyword>
<name>A0A6N8DT13_RHOAC</name>
<protein>
    <recommendedName>
        <fullName evidence="4">DUF4239 domain-containing protein</fullName>
    </recommendedName>
</protein>
<gene>
    <name evidence="2" type="ORF">GJ654_15190</name>
</gene>
<dbReference type="Proteomes" id="UP000439113">
    <property type="component" value="Unassembled WGS sequence"/>
</dbReference>
<comment type="caution">
    <text evidence="2">The sequence shown here is derived from an EMBL/GenBank/DDBJ whole genome shotgun (WGS) entry which is preliminary data.</text>
</comment>
<keyword evidence="1" id="KW-0812">Transmembrane</keyword>
<sequence length="264" mass="28425">MSLVISIAAISVWLFGLILLAAQGLAHMIGYVVGVRARRRGHSASDSVSALVAGMLGLLAFVLALTLSFANERFTERRAGTLAETNAIGTAFLRAKAVGGPDGEAIARLFETYVEARADFVRAGAEAEKIEGINRQTNALQTQIWSHVSTIVRENPNPVSVSLMTAVNEAFDASAAVRFAFSMQLPWQFFLLLIVLTLIGAGALAYQLGLRGKEPQWLVFLLMTMWSAVIVSILDLATARLGGIRTDATAYEWTRQSFGPPGAR</sequence>
<feature type="transmembrane region" description="Helical" evidence="1">
    <location>
        <begin position="189"/>
        <end position="210"/>
    </location>
</feature>
<keyword evidence="1" id="KW-0472">Membrane</keyword>
<reference evidence="2 3" key="1">
    <citation type="submission" date="2019-11" db="EMBL/GenBank/DDBJ databases">
        <title>Whole-genome sequence of a Rhodoblastus acidophilus DSM 142.</title>
        <authorList>
            <person name="Kyndt J.A."/>
            <person name="Meyer T.E."/>
        </authorList>
    </citation>
    <scope>NUCLEOTIDE SEQUENCE [LARGE SCALE GENOMIC DNA]</scope>
    <source>
        <strain evidence="2 3">DSM 142</strain>
    </source>
</reference>
<accession>A0A6N8DT13</accession>
<feature type="transmembrane region" description="Helical" evidence="1">
    <location>
        <begin position="216"/>
        <end position="237"/>
    </location>
</feature>
<evidence type="ECO:0008006" key="4">
    <source>
        <dbReference type="Google" id="ProtNLM"/>
    </source>
</evidence>
<feature type="transmembrane region" description="Helical" evidence="1">
    <location>
        <begin position="50"/>
        <end position="70"/>
    </location>
</feature>
<evidence type="ECO:0000313" key="3">
    <source>
        <dbReference type="Proteomes" id="UP000439113"/>
    </source>
</evidence>
<proteinExistence type="predicted"/>
<evidence type="ECO:0000313" key="2">
    <source>
        <dbReference type="EMBL" id="MTV32333.1"/>
    </source>
</evidence>
<dbReference type="EMBL" id="WNKS01000015">
    <property type="protein sequence ID" value="MTV32333.1"/>
    <property type="molecule type" value="Genomic_DNA"/>
</dbReference>
<dbReference type="RefSeq" id="WP_264586195.1">
    <property type="nucleotide sequence ID" value="NZ_JAOQNR010000007.1"/>
</dbReference>
<dbReference type="AlphaFoldDB" id="A0A6N8DT13"/>
<evidence type="ECO:0000256" key="1">
    <source>
        <dbReference type="SAM" id="Phobius"/>
    </source>
</evidence>